<gene>
    <name evidence="8" type="ORF">SAMN04487893_11378</name>
</gene>
<keyword evidence="4 6" id="KW-1133">Transmembrane helix</keyword>
<feature type="transmembrane region" description="Helical" evidence="6">
    <location>
        <begin position="93"/>
        <end position="114"/>
    </location>
</feature>
<organism evidence="8 9">
    <name type="scientific">Myroides guanonis</name>
    <dbReference type="NCBI Taxonomy" id="1150112"/>
    <lineage>
        <taxon>Bacteria</taxon>
        <taxon>Pseudomonadati</taxon>
        <taxon>Bacteroidota</taxon>
        <taxon>Flavobacteriia</taxon>
        <taxon>Flavobacteriales</taxon>
        <taxon>Flavobacteriaceae</taxon>
        <taxon>Myroides</taxon>
    </lineage>
</organism>
<keyword evidence="2" id="KW-1003">Cell membrane</keyword>
<dbReference type="OrthoDB" id="9763552at2"/>
<evidence type="ECO:0000313" key="9">
    <source>
        <dbReference type="Proteomes" id="UP000243887"/>
    </source>
</evidence>
<evidence type="ECO:0000313" key="8">
    <source>
        <dbReference type="EMBL" id="SFJ70179.1"/>
    </source>
</evidence>
<dbReference type="Gene3D" id="3.40.720.10">
    <property type="entry name" value="Alkaline Phosphatase, subunit A"/>
    <property type="match status" value="1"/>
</dbReference>
<protein>
    <submittedName>
        <fullName evidence="8">Phosphoglycerol transferase MdoB</fullName>
    </submittedName>
</protein>
<feature type="transmembrane region" description="Helical" evidence="6">
    <location>
        <begin position="151"/>
        <end position="168"/>
    </location>
</feature>
<dbReference type="STRING" id="1150112.SAMN04487893_11378"/>
<dbReference type="EMBL" id="FORU01000013">
    <property type="protein sequence ID" value="SFJ70179.1"/>
    <property type="molecule type" value="Genomic_DNA"/>
</dbReference>
<keyword evidence="3 6" id="KW-0812">Transmembrane</keyword>
<evidence type="ECO:0000256" key="6">
    <source>
        <dbReference type="SAM" id="Phobius"/>
    </source>
</evidence>
<dbReference type="PANTHER" id="PTHR47371">
    <property type="entry name" value="LIPOTEICHOIC ACID SYNTHASE"/>
    <property type="match status" value="1"/>
</dbReference>
<dbReference type="Pfam" id="PF00884">
    <property type="entry name" value="Sulfatase"/>
    <property type="match status" value="1"/>
</dbReference>
<dbReference type="GO" id="GO:0005886">
    <property type="term" value="C:plasma membrane"/>
    <property type="evidence" value="ECO:0007669"/>
    <property type="project" value="UniProtKB-SubCell"/>
</dbReference>
<evidence type="ECO:0000256" key="2">
    <source>
        <dbReference type="ARBA" id="ARBA00022475"/>
    </source>
</evidence>
<dbReference type="CDD" id="cd16015">
    <property type="entry name" value="LTA_synthase"/>
    <property type="match status" value="1"/>
</dbReference>
<proteinExistence type="predicted"/>
<feature type="domain" description="Sulfatase N-terminal" evidence="7">
    <location>
        <begin position="297"/>
        <end position="583"/>
    </location>
</feature>
<feature type="transmembrane region" description="Helical" evidence="6">
    <location>
        <begin position="59"/>
        <end position="81"/>
    </location>
</feature>
<dbReference type="GO" id="GO:0016740">
    <property type="term" value="F:transferase activity"/>
    <property type="evidence" value="ECO:0007669"/>
    <property type="project" value="UniProtKB-KW"/>
</dbReference>
<dbReference type="Proteomes" id="UP000243887">
    <property type="component" value="Unassembled WGS sequence"/>
</dbReference>
<keyword evidence="5 6" id="KW-0472">Membrane</keyword>
<dbReference type="InterPro" id="IPR000917">
    <property type="entry name" value="Sulfatase_N"/>
</dbReference>
<dbReference type="InterPro" id="IPR050448">
    <property type="entry name" value="OpgB/LTA_synthase_biosynth"/>
</dbReference>
<dbReference type="AlphaFoldDB" id="A0A1I3TIE2"/>
<feature type="transmembrane region" description="Helical" evidence="6">
    <location>
        <begin position="12"/>
        <end position="39"/>
    </location>
</feature>
<dbReference type="PANTHER" id="PTHR47371:SF3">
    <property type="entry name" value="PHOSPHOGLYCEROL TRANSFERASE I"/>
    <property type="match status" value="1"/>
</dbReference>
<evidence type="ECO:0000256" key="4">
    <source>
        <dbReference type="ARBA" id="ARBA00022989"/>
    </source>
</evidence>
<evidence type="ECO:0000256" key="1">
    <source>
        <dbReference type="ARBA" id="ARBA00004651"/>
    </source>
</evidence>
<evidence type="ECO:0000259" key="7">
    <source>
        <dbReference type="Pfam" id="PF00884"/>
    </source>
</evidence>
<evidence type="ECO:0000256" key="5">
    <source>
        <dbReference type="ARBA" id="ARBA00023136"/>
    </source>
</evidence>
<feature type="transmembrane region" description="Helical" evidence="6">
    <location>
        <begin position="188"/>
        <end position="211"/>
    </location>
</feature>
<dbReference type="InterPro" id="IPR017850">
    <property type="entry name" value="Alkaline_phosphatase_core_sf"/>
</dbReference>
<name>A0A1I3TIE2_9FLAO</name>
<evidence type="ECO:0000256" key="3">
    <source>
        <dbReference type="ARBA" id="ARBA00022692"/>
    </source>
</evidence>
<dbReference type="RefSeq" id="WP_090680158.1">
    <property type="nucleotide sequence ID" value="NZ_FORU01000013.1"/>
</dbReference>
<dbReference type="SUPFAM" id="SSF53649">
    <property type="entry name" value="Alkaline phosphatase-like"/>
    <property type="match status" value="1"/>
</dbReference>
<reference evidence="9" key="1">
    <citation type="submission" date="2016-10" db="EMBL/GenBank/DDBJ databases">
        <authorList>
            <person name="Varghese N."/>
            <person name="Submissions S."/>
        </authorList>
    </citation>
    <scope>NUCLEOTIDE SEQUENCE [LARGE SCALE GENOMIC DNA]</scope>
    <source>
        <strain evidence="9">DSM 26542</strain>
    </source>
</reference>
<keyword evidence="9" id="KW-1185">Reference proteome</keyword>
<accession>A0A1I3TIE2</accession>
<comment type="subcellular location">
    <subcellularLocation>
        <location evidence="1">Cell membrane</location>
        <topology evidence="1">Multi-pass membrane protein</topology>
    </subcellularLocation>
</comment>
<keyword evidence="8" id="KW-0808">Transferase</keyword>
<sequence length="685" mass="80080">MVNQKLFSRSVLYGLRYFGLLVVLFFLSRLIFLITFGNWVELKEYKVGVLKAFLTGARFDVSAICYVFLPVVLLWLAAIWIPKKKEVSFLKYYRCFIDIYLFIALIVLLSLQIIDYFYYQFFQSHIDILFFGIFKDDTVAVLNSVWTDYPIFKIITCYLLAIFIFVWLNKKSEISNRMGNTRTLKMNFWLLLLVFPLFFIGMRGSIGVFTLKRDHTNISSNSFVNSLCYNAVYALKYANSELKNNSIEPDYNLELTSNGYASIGDLSDKYDNFIVESYDDELLMKTKYDSFIDENPPNVVFVLMESMSNHYFELNSKDLNVLGDLADELPNLYYFKNGLSAFNGTIYTLENLLVNTPKNIISQSAYYDVSFSSSVARPFKQKGYDTSFLTGANTSWRNVDKFIMHQGFDRVEGKPFIEEKYPDASSFAWGVHDEYLFDYIRERLEDNKEKPQFIFALTISNHTPFEVPNRENLYPIKMNEEIRGMIRVDEKMAYDNFYAHQYAANHLARFIRDIRESEFGENTIVVATGDHNIRQVFEYSDVNAFLKKSVPILFYIPEKYKPSYFDENLYVSHKDIFPTIFNLSLSNQKYVYSGDDMFKKSEGYRFALNNYDFIADSLGVVTMEGAEPVYYKWENGSRGKLKLGSVKEKHAIFMMEKMKSFKTLQTTQLYLDIENSRGSKKMVFR</sequence>